<feature type="transmembrane region" description="Helical" evidence="16">
    <location>
        <begin position="76"/>
        <end position="92"/>
    </location>
</feature>
<organism evidence="17 18">
    <name type="scientific">Shewanella algae</name>
    <dbReference type="NCBI Taxonomy" id="38313"/>
    <lineage>
        <taxon>Bacteria</taxon>
        <taxon>Pseudomonadati</taxon>
        <taxon>Pseudomonadota</taxon>
        <taxon>Gammaproteobacteria</taxon>
        <taxon>Alteromonadales</taxon>
        <taxon>Shewanellaceae</taxon>
        <taxon>Shewanella</taxon>
    </lineage>
</organism>
<dbReference type="GO" id="GO:0005886">
    <property type="term" value="C:plasma membrane"/>
    <property type="evidence" value="ECO:0007669"/>
    <property type="project" value="UniProtKB-SubCell"/>
</dbReference>
<feature type="transmembrane region" description="Helical" evidence="16">
    <location>
        <begin position="333"/>
        <end position="354"/>
    </location>
</feature>
<keyword evidence="8 16" id="KW-0133">Cell shape</keyword>
<dbReference type="NCBIfam" id="TIGR02614">
    <property type="entry name" value="ftsW"/>
    <property type="match status" value="1"/>
</dbReference>
<keyword evidence="18" id="KW-1185">Reference proteome</keyword>
<evidence type="ECO:0000256" key="10">
    <source>
        <dbReference type="ARBA" id="ARBA00022989"/>
    </source>
</evidence>
<dbReference type="GO" id="GO:0032153">
    <property type="term" value="C:cell division site"/>
    <property type="evidence" value="ECO:0007669"/>
    <property type="project" value="UniProtKB-UniRule"/>
</dbReference>
<dbReference type="GO" id="GO:0071555">
    <property type="term" value="P:cell wall organization"/>
    <property type="evidence" value="ECO:0007669"/>
    <property type="project" value="UniProtKB-KW"/>
</dbReference>
<evidence type="ECO:0000256" key="4">
    <source>
        <dbReference type="ARBA" id="ARBA00022618"/>
    </source>
</evidence>
<accession>A0A379Z9Y6</accession>
<evidence type="ECO:0000256" key="2">
    <source>
        <dbReference type="ARBA" id="ARBA00004752"/>
    </source>
</evidence>
<dbReference type="AlphaFoldDB" id="A0A379Z9Y6"/>
<dbReference type="NCBIfam" id="NF008042">
    <property type="entry name" value="PRK10774.1"/>
    <property type="match status" value="1"/>
</dbReference>
<dbReference type="InterPro" id="IPR001182">
    <property type="entry name" value="FtsW/RodA"/>
</dbReference>
<comment type="pathway">
    <text evidence="2 16">Cell wall biogenesis; peptidoglycan biosynthesis.</text>
</comment>
<evidence type="ECO:0000313" key="18">
    <source>
        <dbReference type="Proteomes" id="UP000254069"/>
    </source>
</evidence>
<dbReference type="UniPathway" id="UPA00219"/>
<evidence type="ECO:0000256" key="8">
    <source>
        <dbReference type="ARBA" id="ARBA00022960"/>
    </source>
</evidence>
<keyword evidence="16" id="KW-0997">Cell inner membrane</keyword>
<dbReference type="Proteomes" id="UP000254069">
    <property type="component" value="Unassembled WGS sequence"/>
</dbReference>
<keyword evidence="12 16" id="KW-0131">Cell cycle</keyword>
<evidence type="ECO:0000256" key="11">
    <source>
        <dbReference type="ARBA" id="ARBA00023136"/>
    </source>
</evidence>
<evidence type="ECO:0000256" key="7">
    <source>
        <dbReference type="ARBA" id="ARBA00022692"/>
    </source>
</evidence>
<feature type="transmembrane region" description="Helical" evidence="16">
    <location>
        <begin position="134"/>
        <end position="155"/>
    </location>
</feature>
<feature type="transmembrane region" description="Helical" evidence="16">
    <location>
        <begin position="167"/>
        <end position="184"/>
    </location>
</feature>
<dbReference type="PANTHER" id="PTHR30474">
    <property type="entry name" value="CELL CYCLE PROTEIN"/>
    <property type="match status" value="1"/>
</dbReference>
<keyword evidence="5 16" id="KW-0328">Glycosyltransferase</keyword>
<dbReference type="Pfam" id="PF01098">
    <property type="entry name" value="FTSW_RODA_SPOVE"/>
    <property type="match status" value="1"/>
</dbReference>
<name>A0A379Z9Y6_9GAMM</name>
<keyword evidence="13 16" id="KW-0961">Cell wall biogenesis/degradation</keyword>
<comment type="subcellular location">
    <subcellularLocation>
        <location evidence="16">Cell inner membrane</location>
        <topology evidence="16">Multi-pass membrane protein</topology>
    </subcellularLocation>
    <subcellularLocation>
        <location evidence="1">Cell membrane</location>
        <topology evidence="1">Multi-pass membrane protein</topology>
    </subcellularLocation>
    <text evidence="16">Localizes to the division septum.</text>
</comment>
<evidence type="ECO:0000313" key="17">
    <source>
        <dbReference type="EMBL" id="SUI57193.1"/>
    </source>
</evidence>
<dbReference type="InterPro" id="IPR013437">
    <property type="entry name" value="FtsW"/>
</dbReference>
<evidence type="ECO:0000256" key="5">
    <source>
        <dbReference type="ARBA" id="ARBA00022676"/>
    </source>
</evidence>
<dbReference type="EMBL" id="UGYO01000001">
    <property type="protein sequence ID" value="SUI57193.1"/>
    <property type="molecule type" value="Genomic_DNA"/>
</dbReference>
<protein>
    <recommendedName>
        <fullName evidence="16">Probable peptidoglycan glycosyltransferase FtsW</fullName>
        <shortName evidence="16">PGT</shortName>
        <ecNumber evidence="16">2.4.99.28</ecNumber>
    </recommendedName>
    <alternativeName>
        <fullName evidence="16">Cell division protein FtsW</fullName>
    </alternativeName>
    <alternativeName>
        <fullName evidence="16">Cell wall polymerase</fullName>
    </alternativeName>
    <alternativeName>
        <fullName evidence="16">Peptidoglycan polymerase</fullName>
        <shortName evidence="16">PG polymerase</shortName>
    </alternativeName>
</protein>
<evidence type="ECO:0000256" key="15">
    <source>
        <dbReference type="ARBA" id="ARBA00049902"/>
    </source>
</evidence>
<dbReference type="GO" id="GO:0008360">
    <property type="term" value="P:regulation of cell shape"/>
    <property type="evidence" value="ECO:0007669"/>
    <property type="project" value="UniProtKB-KW"/>
</dbReference>
<feature type="transmembrane region" description="Helical" evidence="16">
    <location>
        <begin position="190"/>
        <end position="207"/>
    </location>
</feature>
<evidence type="ECO:0000256" key="12">
    <source>
        <dbReference type="ARBA" id="ARBA00023306"/>
    </source>
</evidence>
<keyword evidence="9 16" id="KW-0573">Peptidoglycan synthesis</keyword>
<keyword evidence="3 16" id="KW-1003">Cell membrane</keyword>
<feature type="transmembrane region" description="Helical" evidence="16">
    <location>
        <begin position="104"/>
        <end position="122"/>
    </location>
</feature>
<evidence type="ECO:0000256" key="14">
    <source>
        <dbReference type="ARBA" id="ARBA00038053"/>
    </source>
</evidence>
<keyword evidence="10 16" id="KW-1133">Transmembrane helix</keyword>
<evidence type="ECO:0000256" key="9">
    <source>
        <dbReference type="ARBA" id="ARBA00022984"/>
    </source>
</evidence>
<dbReference type="GO" id="GO:0043093">
    <property type="term" value="P:FtsZ-dependent cytokinesis"/>
    <property type="evidence" value="ECO:0007669"/>
    <property type="project" value="UniProtKB-UniRule"/>
</dbReference>
<dbReference type="RefSeq" id="WP_107006120.1">
    <property type="nucleotide sequence ID" value="NZ_AP024609.1"/>
</dbReference>
<evidence type="ECO:0000256" key="3">
    <source>
        <dbReference type="ARBA" id="ARBA00022475"/>
    </source>
</evidence>
<feature type="transmembrane region" description="Helical" evidence="16">
    <location>
        <begin position="212"/>
        <end position="229"/>
    </location>
</feature>
<evidence type="ECO:0000256" key="16">
    <source>
        <dbReference type="HAMAP-Rule" id="MF_00913"/>
    </source>
</evidence>
<dbReference type="GO" id="GO:0015648">
    <property type="term" value="F:lipid-linked peptidoglycan transporter activity"/>
    <property type="evidence" value="ECO:0007669"/>
    <property type="project" value="TreeGrafter"/>
</dbReference>
<dbReference type="InterPro" id="IPR018365">
    <property type="entry name" value="Cell_cycle_FtsW-rel_CS"/>
</dbReference>
<dbReference type="GO" id="GO:0009252">
    <property type="term" value="P:peptidoglycan biosynthetic process"/>
    <property type="evidence" value="ECO:0007669"/>
    <property type="project" value="UniProtKB-UniRule"/>
</dbReference>
<gene>
    <name evidence="16 17" type="primary">ftsW</name>
    <name evidence="17" type="ORF">NCTC10738_01223</name>
</gene>
<dbReference type="HAMAP" id="MF_00913">
    <property type="entry name" value="PGT_FtsW_proteobact"/>
    <property type="match status" value="1"/>
</dbReference>
<keyword evidence="4 16" id="KW-0132">Cell division</keyword>
<dbReference type="PANTHER" id="PTHR30474:SF2">
    <property type="entry name" value="PEPTIDOGLYCAN GLYCOSYLTRANSFERASE FTSW-RELATED"/>
    <property type="match status" value="1"/>
</dbReference>
<keyword evidence="7 16" id="KW-0812">Transmembrane</keyword>
<feature type="transmembrane region" description="Helical" evidence="16">
    <location>
        <begin position="38"/>
        <end position="56"/>
    </location>
</feature>
<sequence length="405" mass="45002">MSSDERQLSLFGTSLKWRWPDWFGEKQSQGMQLYDRRLLLAVLSLIAFGFVMVMSASMPEAQSLTGNPFHFVTRHLFYLVGCVVIAAVVLQVEMQRWQQLSPLMLLLVGVMLVAVLIVGTTVNGATRWLSLGPVRIQVAEIAKFAFAVYMAGYLVRRHQEVRENAKGFYKPIAVFAVYAFLILMQPDLGTVVVLFVGTVGLLFLAGARLLDFFALILTGVMAFVALVLLEPYRMRRVTSFLDPWQDPFGSGYQLTQSLMAYGRGDWFGQGLGNSIQKLEYLPEAHTDFIFAVIGEELGFIGIIAVLAVLLFVALRAIRLGSQCLAMDRAFEGYLAYAIGIWICFQTVVNVGASIGILPTKGLTLPFISYGGSSLWVMTAAVMMLIRIDHERRLSLIQAVQGRLKS</sequence>
<accession>A0A3G4ULU1</accession>
<evidence type="ECO:0000256" key="13">
    <source>
        <dbReference type="ARBA" id="ARBA00023316"/>
    </source>
</evidence>
<keyword evidence="11 16" id="KW-0472">Membrane</keyword>
<dbReference type="EC" id="2.4.99.28" evidence="16"/>
<feature type="transmembrane region" description="Helical" evidence="16">
    <location>
        <begin position="366"/>
        <end position="385"/>
    </location>
</feature>
<dbReference type="PROSITE" id="PS00428">
    <property type="entry name" value="FTSW_RODA_SPOVE"/>
    <property type="match status" value="1"/>
</dbReference>
<proteinExistence type="inferred from homology"/>
<comment type="similarity">
    <text evidence="14 16">Belongs to the SEDS family. FtsW subfamily.</text>
</comment>
<reference evidence="17 18" key="1">
    <citation type="submission" date="2018-06" db="EMBL/GenBank/DDBJ databases">
        <authorList>
            <consortium name="Pathogen Informatics"/>
            <person name="Doyle S."/>
        </authorList>
    </citation>
    <scope>NUCLEOTIDE SEQUENCE [LARGE SCALE GENOMIC DNA]</scope>
    <source>
        <strain evidence="17 18">NCTC10738</strain>
    </source>
</reference>
<dbReference type="GO" id="GO:0008955">
    <property type="term" value="F:peptidoglycan glycosyltransferase activity"/>
    <property type="evidence" value="ECO:0007669"/>
    <property type="project" value="UniProtKB-UniRule"/>
</dbReference>
<feature type="transmembrane region" description="Helical" evidence="16">
    <location>
        <begin position="288"/>
        <end position="312"/>
    </location>
</feature>
<evidence type="ECO:0000256" key="1">
    <source>
        <dbReference type="ARBA" id="ARBA00004651"/>
    </source>
</evidence>
<keyword evidence="6 16" id="KW-0808">Transferase</keyword>
<evidence type="ECO:0000256" key="6">
    <source>
        <dbReference type="ARBA" id="ARBA00022679"/>
    </source>
</evidence>
<comment type="function">
    <text evidence="16">Peptidoglycan polymerase that is essential for cell division.</text>
</comment>
<comment type="catalytic activity">
    <reaction evidence="15 16">
        <text>[GlcNAc-(1-&gt;4)-Mur2Ac(oyl-L-Ala-gamma-D-Glu-L-Lys-D-Ala-D-Ala)](n)-di-trans,octa-cis-undecaprenyl diphosphate + beta-D-GlcNAc-(1-&gt;4)-Mur2Ac(oyl-L-Ala-gamma-D-Glu-L-Lys-D-Ala-D-Ala)-di-trans,octa-cis-undecaprenyl diphosphate = [GlcNAc-(1-&gt;4)-Mur2Ac(oyl-L-Ala-gamma-D-Glu-L-Lys-D-Ala-D-Ala)](n+1)-di-trans,octa-cis-undecaprenyl diphosphate + di-trans,octa-cis-undecaprenyl diphosphate + H(+)</text>
        <dbReference type="Rhea" id="RHEA:23708"/>
        <dbReference type="Rhea" id="RHEA-COMP:9602"/>
        <dbReference type="Rhea" id="RHEA-COMP:9603"/>
        <dbReference type="ChEBI" id="CHEBI:15378"/>
        <dbReference type="ChEBI" id="CHEBI:58405"/>
        <dbReference type="ChEBI" id="CHEBI:60033"/>
        <dbReference type="ChEBI" id="CHEBI:78435"/>
        <dbReference type="EC" id="2.4.99.28"/>
    </reaction>
</comment>